<evidence type="ECO:0000259" key="1">
    <source>
        <dbReference type="Pfam" id="PF13519"/>
    </source>
</evidence>
<dbReference type="GO" id="GO:0034472">
    <property type="term" value="P:snRNA 3'-end processing"/>
    <property type="evidence" value="ECO:0007669"/>
    <property type="project" value="TreeGrafter"/>
</dbReference>
<dbReference type="InterPro" id="IPR002035">
    <property type="entry name" value="VWF_A"/>
</dbReference>
<dbReference type="AlphaFoldDB" id="A0A1R2CNL0"/>
<proteinExistence type="predicted"/>
<evidence type="ECO:0000259" key="2">
    <source>
        <dbReference type="Pfam" id="PF25462"/>
    </source>
</evidence>
<dbReference type="InterPro" id="IPR036465">
    <property type="entry name" value="vWFA_dom_sf"/>
</dbReference>
<dbReference type="PANTHER" id="PTHR12957:SF2">
    <property type="entry name" value="INTEGRATOR COMPLEX SUBUNIT 6"/>
    <property type="match status" value="1"/>
</dbReference>
<evidence type="ECO:0000313" key="3">
    <source>
        <dbReference type="EMBL" id="OMJ90607.1"/>
    </source>
</evidence>
<evidence type="ECO:0000313" key="4">
    <source>
        <dbReference type="Proteomes" id="UP000187209"/>
    </source>
</evidence>
<feature type="domain" description="Integrator complex subunit 6-like beta-barrel" evidence="2">
    <location>
        <begin position="223"/>
        <end position="345"/>
    </location>
</feature>
<dbReference type="PANTHER" id="PTHR12957">
    <property type="entry name" value="DEAD/H BOX POLYPEPTIDE 26/DICE1-RELATED"/>
    <property type="match status" value="1"/>
</dbReference>
<organism evidence="3 4">
    <name type="scientific">Stentor coeruleus</name>
    <dbReference type="NCBI Taxonomy" id="5963"/>
    <lineage>
        <taxon>Eukaryota</taxon>
        <taxon>Sar</taxon>
        <taxon>Alveolata</taxon>
        <taxon>Ciliophora</taxon>
        <taxon>Postciliodesmatophora</taxon>
        <taxon>Heterotrichea</taxon>
        <taxon>Heterotrichida</taxon>
        <taxon>Stentoridae</taxon>
        <taxon>Stentor</taxon>
    </lineage>
</organism>
<dbReference type="EMBL" id="MPUH01000099">
    <property type="protein sequence ID" value="OMJ90607.1"/>
    <property type="molecule type" value="Genomic_DNA"/>
</dbReference>
<dbReference type="Pfam" id="PF13519">
    <property type="entry name" value="VWA_2"/>
    <property type="match status" value="1"/>
</dbReference>
<protein>
    <submittedName>
        <fullName evidence="3">Uncharacterized protein</fullName>
    </submittedName>
</protein>
<gene>
    <name evidence="3" type="ORF">SteCoe_7006</name>
</gene>
<accession>A0A1R2CNL0</accession>
<dbReference type="GO" id="GO:0032039">
    <property type="term" value="C:integrator complex"/>
    <property type="evidence" value="ECO:0007669"/>
    <property type="project" value="TreeGrafter"/>
</dbReference>
<comment type="caution">
    <text evidence="3">The sequence shown here is derived from an EMBL/GenBank/DDBJ whole genome shotgun (WGS) entry which is preliminary data.</text>
</comment>
<keyword evidence="4" id="KW-1185">Reference proteome</keyword>
<name>A0A1R2CNL0_9CILI</name>
<dbReference type="Pfam" id="PF25462">
    <property type="entry name" value="Beta-barrel_INTS6"/>
    <property type="match status" value="1"/>
</dbReference>
<dbReference type="Proteomes" id="UP000187209">
    <property type="component" value="Unassembled WGS sequence"/>
</dbReference>
<dbReference type="SUPFAM" id="SSF53300">
    <property type="entry name" value="vWA-like"/>
    <property type="match status" value="1"/>
</dbReference>
<dbReference type="Gene3D" id="3.40.50.410">
    <property type="entry name" value="von Willebrand factor, type A domain"/>
    <property type="match status" value="1"/>
</dbReference>
<feature type="domain" description="VWFA" evidence="1">
    <location>
        <begin position="4"/>
        <end position="131"/>
    </location>
</feature>
<dbReference type="OrthoDB" id="17307at2759"/>
<dbReference type="InterPro" id="IPR057413">
    <property type="entry name" value="Beta-barrel_INTS6"/>
</dbReference>
<reference evidence="3 4" key="1">
    <citation type="submission" date="2016-11" db="EMBL/GenBank/DDBJ databases">
        <title>The macronuclear genome of Stentor coeruleus: a giant cell with tiny introns.</title>
        <authorList>
            <person name="Slabodnick M."/>
            <person name="Ruby J.G."/>
            <person name="Reiff S.B."/>
            <person name="Swart E.C."/>
            <person name="Gosai S."/>
            <person name="Prabakaran S."/>
            <person name="Witkowska E."/>
            <person name="Larue G.E."/>
            <person name="Fisher S."/>
            <person name="Freeman R.M."/>
            <person name="Gunawardena J."/>
            <person name="Chu W."/>
            <person name="Stover N.A."/>
            <person name="Gregory B.D."/>
            <person name="Nowacki M."/>
            <person name="Derisi J."/>
            <person name="Roy S.W."/>
            <person name="Marshall W.F."/>
            <person name="Sood P."/>
        </authorList>
    </citation>
    <scope>NUCLEOTIDE SEQUENCE [LARGE SCALE GENOMIC DNA]</scope>
    <source>
        <strain evidence="3">WM001</strain>
    </source>
</reference>
<sequence>MNIAFVVDTSHSMGQKTSQGVSFLDCAKAGIDHTMKTRQRSGYETSNDKYHLIITDSQYPVRSTWEHDIYHFSKSLTTIKRVELNLSLNNAIGLAFKQLNMFRHSSSTDTYGHGRTTSKIEPGAVIVYTDSQCEKLKPEEWKVSDSSEYTIGAWRYDQRLYLINMQAENFQVKDMKKIQEIAEFTGGYYYTCVSFRHMMNITEKICGNLNEYVVTAKLECDEKAMPLILVLDKRNRNNFWPIPEEFTHFTHGLLPRTSNPIFYYKQTQVYSSFRFPQDFPFDFYGIVNTRKFEELFSANFPSRPSYIPVFMKEHNHPFAIIALEDTGNKLLVLCYNFLELWDCLEFYRSPSAVKSERSRYYEEKLISYLRELPVYYHYPLTRAIKNMKLFLPSSFKFPSPISLSPDVTLKLKTLKEIETTAKSEMDRISKIISEQHHSEMASCCQTQKYNLYCDIFTIPREQLQAAISVMNLQFFGDAYKHELPISRMGDYITFASKLQVLRNAYLEPGEEKVNPINFGNPFRSMNSQNLKDNMIIADDPNISLPMLAKSQPQQTKVELVSIPVKRYRGFETQLNTTNFCKRNSKRNKYLVLIEVISYLRQRNATADEKLMALLKTTVNKIFKKKSSNKINSYTEGKLLLLDAVLKQVIFYNKKHLISGIEAFRATLLTNAAQ</sequence>
<dbReference type="InterPro" id="IPR051113">
    <property type="entry name" value="Integrator_subunit6"/>
</dbReference>